<comment type="caution">
    <text evidence="1">The sequence shown here is derived from an EMBL/GenBank/DDBJ whole genome shotgun (WGS) entry which is preliminary data.</text>
</comment>
<protein>
    <submittedName>
        <fullName evidence="1">Uncharacterized protein</fullName>
    </submittedName>
</protein>
<name>A0ABS4ABC8_9PROT</name>
<sequence>MTSRRATPHASRPADSPLPIAVIGAAPVRLAAAAHLLAPGPLSAAPLEHAP</sequence>
<keyword evidence="2" id="KW-1185">Reference proteome</keyword>
<evidence type="ECO:0000313" key="1">
    <source>
        <dbReference type="EMBL" id="MBP0443589.1"/>
    </source>
</evidence>
<organism evidence="1 2">
    <name type="scientific">Pararoseomonas baculiformis</name>
    <dbReference type="NCBI Taxonomy" id="2820812"/>
    <lineage>
        <taxon>Bacteria</taxon>
        <taxon>Pseudomonadati</taxon>
        <taxon>Pseudomonadota</taxon>
        <taxon>Alphaproteobacteria</taxon>
        <taxon>Acetobacterales</taxon>
        <taxon>Acetobacteraceae</taxon>
        <taxon>Pararoseomonas</taxon>
    </lineage>
</organism>
<dbReference type="Proteomes" id="UP000681594">
    <property type="component" value="Unassembled WGS sequence"/>
</dbReference>
<gene>
    <name evidence="1" type="ORF">J8J14_02255</name>
</gene>
<dbReference type="EMBL" id="JAGIZB010000002">
    <property type="protein sequence ID" value="MBP0443589.1"/>
    <property type="molecule type" value="Genomic_DNA"/>
</dbReference>
<reference evidence="1 2" key="1">
    <citation type="submission" date="2021-03" db="EMBL/GenBank/DDBJ databases">
        <authorList>
            <person name="So Y."/>
        </authorList>
    </citation>
    <scope>NUCLEOTIDE SEQUENCE [LARGE SCALE GENOMIC DNA]</scope>
    <source>
        <strain evidence="1 2">SSH11</strain>
    </source>
</reference>
<evidence type="ECO:0000313" key="2">
    <source>
        <dbReference type="Proteomes" id="UP000681594"/>
    </source>
</evidence>
<accession>A0ABS4ABC8</accession>
<dbReference type="RefSeq" id="WP_209377820.1">
    <property type="nucleotide sequence ID" value="NZ_JAGIZB010000002.1"/>
</dbReference>
<proteinExistence type="predicted"/>